<dbReference type="InterPro" id="IPR039418">
    <property type="entry name" value="LexA-like"/>
</dbReference>
<evidence type="ECO:0000259" key="8">
    <source>
        <dbReference type="PROSITE" id="PS50943"/>
    </source>
</evidence>
<organism evidence="9 11">
    <name type="scientific">Gemella sanguinis</name>
    <dbReference type="NCBI Taxonomy" id="84135"/>
    <lineage>
        <taxon>Bacteria</taxon>
        <taxon>Bacillati</taxon>
        <taxon>Bacillota</taxon>
        <taxon>Bacilli</taxon>
        <taxon>Bacillales</taxon>
        <taxon>Gemellaceae</taxon>
        <taxon>Gemella</taxon>
    </lineage>
</organism>
<keyword evidence="5" id="KW-0234">DNA repair</keyword>
<dbReference type="Proteomes" id="UP000427636">
    <property type="component" value="Chromosome"/>
</dbReference>
<gene>
    <name evidence="9" type="ORF">CJ218_03950</name>
    <name evidence="10" type="ORF">FOC50_08455</name>
</gene>
<dbReference type="GO" id="GO:0009432">
    <property type="term" value="P:SOS response"/>
    <property type="evidence" value="ECO:0007669"/>
    <property type="project" value="UniProtKB-KW"/>
</dbReference>
<evidence type="ECO:0000313" key="10">
    <source>
        <dbReference type="EMBL" id="QGS08296.1"/>
    </source>
</evidence>
<accession>A0A2N6SFA4</accession>
<dbReference type="Pfam" id="PF12844">
    <property type="entry name" value="HTH_19"/>
    <property type="match status" value="1"/>
</dbReference>
<dbReference type="PANTHER" id="PTHR33516">
    <property type="entry name" value="LEXA REPRESSOR"/>
    <property type="match status" value="1"/>
</dbReference>
<dbReference type="Gene3D" id="2.10.109.10">
    <property type="entry name" value="Umud Fragment, subunit A"/>
    <property type="match status" value="1"/>
</dbReference>
<evidence type="ECO:0000256" key="1">
    <source>
        <dbReference type="ARBA" id="ARBA00007484"/>
    </source>
</evidence>
<dbReference type="GO" id="GO:0006281">
    <property type="term" value="P:DNA repair"/>
    <property type="evidence" value="ECO:0007669"/>
    <property type="project" value="UniProtKB-KW"/>
</dbReference>
<evidence type="ECO:0000256" key="3">
    <source>
        <dbReference type="ARBA" id="ARBA00022801"/>
    </source>
</evidence>
<dbReference type="GO" id="GO:0016787">
    <property type="term" value="F:hydrolase activity"/>
    <property type="evidence" value="ECO:0007669"/>
    <property type="project" value="UniProtKB-KW"/>
</dbReference>
<dbReference type="InterPro" id="IPR010982">
    <property type="entry name" value="Lambda_DNA-bd_dom_sf"/>
</dbReference>
<dbReference type="InterPro" id="IPR001387">
    <property type="entry name" value="Cro/C1-type_HTH"/>
</dbReference>
<evidence type="ECO:0000313" key="12">
    <source>
        <dbReference type="Proteomes" id="UP000427636"/>
    </source>
</evidence>
<reference evidence="9 11" key="1">
    <citation type="submission" date="2017-09" db="EMBL/GenBank/DDBJ databases">
        <title>Bacterial strain isolated from the female urinary microbiota.</title>
        <authorList>
            <person name="Thomas-White K."/>
            <person name="Kumar N."/>
            <person name="Forster S."/>
            <person name="Putonti C."/>
            <person name="Lawley T."/>
            <person name="Wolfe A.J."/>
        </authorList>
    </citation>
    <scope>NUCLEOTIDE SEQUENCE [LARGE SCALE GENOMIC DNA]</scope>
    <source>
        <strain evidence="9 11">UMB0186</strain>
    </source>
</reference>
<dbReference type="CDD" id="cd00093">
    <property type="entry name" value="HTH_XRE"/>
    <property type="match status" value="1"/>
</dbReference>
<dbReference type="InterPro" id="IPR036286">
    <property type="entry name" value="LexA/Signal_pep-like_sf"/>
</dbReference>
<dbReference type="SUPFAM" id="SSF47413">
    <property type="entry name" value="lambda repressor-like DNA-binding domains"/>
    <property type="match status" value="1"/>
</dbReference>
<name>A0A2N6SFA4_9BACL</name>
<protein>
    <submittedName>
        <fullName evidence="10">Helix-turn-helix domain-containing protein</fullName>
    </submittedName>
    <submittedName>
        <fullName evidence="9">LexA family transcriptional repressor</fullName>
    </submittedName>
</protein>
<keyword evidence="6" id="KW-0742">SOS response</keyword>
<dbReference type="GO" id="GO:0006355">
    <property type="term" value="P:regulation of DNA-templated transcription"/>
    <property type="evidence" value="ECO:0007669"/>
    <property type="project" value="InterPro"/>
</dbReference>
<dbReference type="GO" id="GO:0003677">
    <property type="term" value="F:DNA binding"/>
    <property type="evidence" value="ECO:0007669"/>
    <property type="project" value="InterPro"/>
</dbReference>
<keyword evidence="12" id="KW-1185">Reference proteome</keyword>
<dbReference type="AlphaFoldDB" id="A0A2N6SFA4"/>
<keyword evidence="3 7" id="KW-0378">Hydrolase</keyword>
<proteinExistence type="inferred from homology"/>
<feature type="domain" description="HTH cro/C1-type" evidence="8">
    <location>
        <begin position="9"/>
        <end position="63"/>
    </location>
</feature>
<sequence>MTTTFSIRFKQCLKEKNIKQAELARSTKITPSSISDWSKGKYVPKRDKLLAIAEFLEVNPDWLVGESDNMEITPLPTSTNNHINEDTEELIDNISKLPILGTICAGDGVYIEEEYDEHIFIDQGMRADFALRVKGDSMIEAGIFDGDLVFIRQQSSVRNGKIAAVRLTEWNEASLKKIFVKNDNVILYPCNPEFEPIVTRNVEIIGECVGVYREL</sequence>
<dbReference type="InterPro" id="IPR006197">
    <property type="entry name" value="Peptidase_S24_LexA"/>
</dbReference>
<evidence type="ECO:0000256" key="7">
    <source>
        <dbReference type="RuleBase" id="RU003991"/>
    </source>
</evidence>
<evidence type="ECO:0000256" key="2">
    <source>
        <dbReference type="ARBA" id="ARBA00022763"/>
    </source>
</evidence>
<evidence type="ECO:0000313" key="9">
    <source>
        <dbReference type="EMBL" id="PMC52601.1"/>
    </source>
</evidence>
<dbReference type="SMART" id="SM00530">
    <property type="entry name" value="HTH_XRE"/>
    <property type="match status" value="1"/>
</dbReference>
<keyword evidence="2" id="KW-0227">DNA damage</keyword>
<dbReference type="SUPFAM" id="SSF51306">
    <property type="entry name" value="LexA/Signal peptidase"/>
    <property type="match status" value="1"/>
</dbReference>
<dbReference type="EMBL" id="PNGT01000003">
    <property type="protein sequence ID" value="PMC52601.1"/>
    <property type="molecule type" value="Genomic_DNA"/>
</dbReference>
<comment type="similarity">
    <text evidence="1 7">Belongs to the peptidase S24 family.</text>
</comment>
<keyword evidence="4 7" id="KW-0068">Autocatalytic cleavage</keyword>
<evidence type="ECO:0000256" key="4">
    <source>
        <dbReference type="ARBA" id="ARBA00022813"/>
    </source>
</evidence>
<evidence type="ECO:0000256" key="6">
    <source>
        <dbReference type="ARBA" id="ARBA00023236"/>
    </source>
</evidence>
<evidence type="ECO:0000256" key="5">
    <source>
        <dbReference type="ARBA" id="ARBA00023204"/>
    </source>
</evidence>
<reference evidence="10 12" key="2">
    <citation type="submission" date="2019-11" db="EMBL/GenBank/DDBJ databases">
        <title>FDA dAtabase for Regulatory Grade micrObial Sequences (FDA-ARGOS): Supporting development and validation of Infectious Disease Dx tests.</title>
        <authorList>
            <person name="Turner S."/>
            <person name="Byrd R."/>
            <person name="Tallon L."/>
            <person name="Sadzewicz L."/>
            <person name="Vavikolanu K."/>
            <person name="Mehta A."/>
            <person name="Aluvathingal J."/>
            <person name="Nadendla S."/>
            <person name="Myers T."/>
            <person name="Yan Y."/>
            <person name="Sichtig H."/>
        </authorList>
    </citation>
    <scope>NUCLEOTIDE SEQUENCE [LARGE SCALE GENOMIC DNA]</scope>
    <source>
        <strain evidence="10 12">FDAARGOS_742</strain>
    </source>
</reference>
<dbReference type="Gene3D" id="1.10.260.40">
    <property type="entry name" value="lambda repressor-like DNA-binding domains"/>
    <property type="match status" value="1"/>
</dbReference>
<dbReference type="PANTHER" id="PTHR33516:SF2">
    <property type="entry name" value="LEXA REPRESSOR-RELATED"/>
    <property type="match status" value="1"/>
</dbReference>
<dbReference type="CDD" id="cd06529">
    <property type="entry name" value="S24_LexA-like"/>
    <property type="match status" value="1"/>
</dbReference>
<evidence type="ECO:0000313" key="11">
    <source>
        <dbReference type="Proteomes" id="UP000235670"/>
    </source>
</evidence>
<dbReference type="OrthoDB" id="9802364at2"/>
<dbReference type="InterPro" id="IPR050077">
    <property type="entry name" value="LexA_repressor"/>
</dbReference>
<dbReference type="PROSITE" id="PS50943">
    <property type="entry name" value="HTH_CROC1"/>
    <property type="match status" value="1"/>
</dbReference>
<dbReference type="EMBL" id="CP046313">
    <property type="protein sequence ID" value="QGS08296.1"/>
    <property type="molecule type" value="Genomic_DNA"/>
</dbReference>
<dbReference type="GeneID" id="84803285"/>
<dbReference type="RefSeq" id="WP_006365079.1">
    <property type="nucleotide sequence ID" value="NZ_CAUTAO010000002.1"/>
</dbReference>
<dbReference type="Pfam" id="PF00717">
    <property type="entry name" value="Peptidase_S24"/>
    <property type="match status" value="1"/>
</dbReference>
<dbReference type="Proteomes" id="UP000235670">
    <property type="component" value="Unassembled WGS sequence"/>
</dbReference>
<dbReference type="PRINTS" id="PR00726">
    <property type="entry name" value="LEXASERPTASE"/>
</dbReference>
<dbReference type="STRING" id="84135.GCA_001052115_00268"/>
<dbReference type="InterPro" id="IPR015927">
    <property type="entry name" value="Peptidase_S24_S26A/B/C"/>
</dbReference>